<evidence type="ECO:0008006" key="6">
    <source>
        <dbReference type="Google" id="ProtNLM"/>
    </source>
</evidence>
<dbReference type="InterPro" id="IPR036770">
    <property type="entry name" value="Ankyrin_rpt-contain_sf"/>
</dbReference>
<dbReference type="PANTHER" id="PTHR24198">
    <property type="entry name" value="ANKYRIN REPEAT AND PROTEIN KINASE DOMAIN-CONTAINING PROTEIN"/>
    <property type="match status" value="1"/>
</dbReference>
<evidence type="ECO:0000313" key="5">
    <source>
        <dbReference type="Proteomes" id="UP001147746"/>
    </source>
</evidence>
<sequence>MQLLNLPHDILLEIWDALDPKSDEGSRNALVQTCRYFRVNFDFRLYRGTVKVTAPSVGALEWAARHGQVWTIQKLLNAGLCPDNDTSMAILAAAYCGHRDVVQTLLWHDFNPNEKHQCGFCRPIHRAAAQGHVEIIKDLLEAGADIEAVDHDDETAYANAVIEGQANVVSFFLERGTSTETHIHGRGSSLAWAARYGKIDVMKTLLEAGADIEATTEEGGTILHWAALRGQPKSVALLLDKGAASDVPDWRGHTPLHFACFNRGPTETITLLLQHNVEINRRGLSNGRTPLAVAASLGFADAIKPLLERGADPASKDVDGCTPLALAARFGHASTALALLEVDADARKKYIDIPDECGRTPLFLATLYGHEQIVRILLAKGSLARKKETCAGRSPLSFANDHQVGENNLRAVWEWLACPYYADIDLVAVQDVSDKARHLDVDARCDQCQFALSQYDNHFHCAICHNDDFDICMDCLGGGFTCLDPSHVLQKCCSVNGNWVPAYF</sequence>
<keyword evidence="1" id="KW-0677">Repeat</keyword>
<dbReference type="PANTHER" id="PTHR24198:SF165">
    <property type="entry name" value="ANKYRIN REPEAT-CONTAINING PROTEIN-RELATED"/>
    <property type="match status" value="1"/>
</dbReference>
<feature type="repeat" description="ANK" evidence="3">
    <location>
        <begin position="185"/>
        <end position="217"/>
    </location>
</feature>
<dbReference type="SMART" id="SM00248">
    <property type="entry name" value="ANK"/>
    <property type="match status" value="10"/>
</dbReference>
<comment type="caution">
    <text evidence="4">The sequence shown here is derived from an EMBL/GenBank/DDBJ whole genome shotgun (WGS) entry which is preliminary data.</text>
</comment>
<feature type="repeat" description="ANK" evidence="3">
    <location>
        <begin position="286"/>
        <end position="318"/>
    </location>
</feature>
<evidence type="ECO:0000256" key="1">
    <source>
        <dbReference type="ARBA" id="ARBA00022737"/>
    </source>
</evidence>
<organism evidence="4 5">
    <name type="scientific">Penicillium atrosanguineum</name>
    <dbReference type="NCBI Taxonomy" id="1132637"/>
    <lineage>
        <taxon>Eukaryota</taxon>
        <taxon>Fungi</taxon>
        <taxon>Dikarya</taxon>
        <taxon>Ascomycota</taxon>
        <taxon>Pezizomycotina</taxon>
        <taxon>Eurotiomycetes</taxon>
        <taxon>Eurotiomycetidae</taxon>
        <taxon>Eurotiales</taxon>
        <taxon>Aspergillaceae</taxon>
        <taxon>Penicillium</taxon>
    </lineage>
</organism>
<feature type="repeat" description="ANK" evidence="3">
    <location>
        <begin position="218"/>
        <end position="250"/>
    </location>
</feature>
<dbReference type="InterPro" id="IPR002110">
    <property type="entry name" value="Ankyrin_rpt"/>
</dbReference>
<evidence type="ECO:0000256" key="3">
    <source>
        <dbReference type="PROSITE-ProRule" id="PRU00023"/>
    </source>
</evidence>
<feature type="repeat" description="ANK" evidence="3">
    <location>
        <begin position="357"/>
        <end position="389"/>
    </location>
</feature>
<dbReference type="Gene3D" id="1.25.40.20">
    <property type="entry name" value="Ankyrin repeat-containing domain"/>
    <property type="match status" value="3"/>
</dbReference>
<gene>
    <name evidence="4" type="ORF">N7476_008170</name>
</gene>
<dbReference type="AlphaFoldDB" id="A0A9W9PSI4"/>
<protein>
    <recommendedName>
        <fullName evidence="6">F-box domain-containing protein</fullName>
    </recommendedName>
</protein>
<dbReference type="Pfam" id="PF00023">
    <property type="entry name" value="Ank"/>
    <property type="match status" value="1"/>
</dbReference>
<dbReference type="PROSITE" id="PS50297">
    <property type="entry name" value="ANK_REP_REGION"/>
    <property type="match status" value="6"/>
</dbReference>
<dbReference type="Pfam" id="PF12796">
    <property type="entry name" value="Ank_2"/>
    <property type="match status" value="3"/>
</dbReference>
<evidence type="ECO:0000256" key="2">
    <source>
        <dbReference type="ARBA" id="ARBA00023043"/>
    </source>
</evidence>
<reference evidence="4" key="2">
    <citation type="journal article" date="2023" name="IMA Fungus">
        <title>Comparative genomic study of the Penicillium genus elucidates a diverse pangenome and 15 lateral gene transfer events.</title>
        <authorList>
            <person name="Petersen C."/>
            <person name="Sorensen T."/>
            <person name="Nielsen M.R."/>
            <person name="Sondergaard T.E."/>
            <person name="Sorensen J.L."/>
            <person name="Fitzpatrick D.A."/>
            <person name="Frisvad J.C."/>
            <person name="Nielsen K.L."/>
        </authorList>
    </citation>
    <scope>NUCLEOTIDE SEQUENCE</scope>
    <source>
        <strain evidence="4">IBT 21472</strain>
    </source>
</reference>
<dbReference type="PROSITE" id="PS50088">
    <property type="entry name" value="ANK_REPEAT"/>
    <property type="match status" value="6"/>
</dbReference>
<dbReference type="SUPFAM" id="SSF48403">
    <property type="entry name" value="Ankyrin repeat"/>
    <property type="match status" value="1"/>
</dbReference>
<dbReference type="Proteomes" id="UP001147746">
    <property type="component" value="Unassembled WGS sequence"/>
</dbReference>
<accession>A0A9W9PSI4</accession>
<keyword evidence="5" id="KW-1185">Reference proteome</keyword>
<feature type="repeat" description="ANK" evidence="3">
    <location>
        <begin position="123"/>
        <end position="151"/>
    </location>
</feature>
<dbReference type="EMBL" id="JAPZBO010000008">
    <property type="protein sequence ID" value="KAJ5307514.1"/>
    <property type="molecule type" value="Genomic_DNA"/>
</dbReference>
<keyword evidence="2 3" id="KW-0040">ANK repeat</keyword>
<feature type="repeat" description="ANK" evidence="3">
    <location>
        <begin position="251"/>
        <end position="284"/>
    </location>
</feature>
<reference evidence="4" key="1">
    <citation type="submission" date="2022-12" db="EMBL/GenBank/DDBJ databases">
        <authorList>
            <person name="Petersen C."/>
        </authorList>
    </citation>
    <scope>NUCLEOTIDE SEQUENCE</scope>
    <source>
        <strain evidence="4">IBT 21472</strain>
    </source>
</reference>
<name>A0A9W9PSI4_9EURO</name>
<evidence type="ECO:0000313" key="4">
    <source>
        <dbReference type="EMBL" id="KAJ5307514.1"/>
    </source>
</evidence>
<proteinExistence type="predicted"/>